<feature type="region of interest" description="Disordered" evidence="5">
    <location>
        <begin position="38"/>
        <end position="68"/>
    </location>
</feature>
<dbReference type="Pfam" id="PF12171">
    <property type="entry name" value="zf-C2H2_jaz"/>
    <property type="match status" value="1"/>
</dbReference>
<dbReference type="InterPro" id="IPR022755">
    <property type="entry name" value="Znf_C2H2_jaz"/>
</dbReference>
<dbReference type="SMART" id="SM00355">
    <property type="entry name" value="ZnF_C2H2"/>
    <property type="match status" value="2"/>
</dbReference>
<dbReference type="Pfam" id="PF18044">
    <property type="entry name" value="zf-CCCH_4"/>
    <property type="match status" value="2"/>
</dbReference>
<sequence length="253" mass="28493">MNKRREEAIVPISKRLKQSADDVIAKLKNEDDIEAQIKDLEAELESSSEEESSSSEEEAKSSSDEESREFKVVNLSEYRSESVPALPKELLPKGSCQSNKVAPHKPIKKPLNKEKVEIVGRVPFACKPCGFVGANLEEFLAHKNSPGHDKEKFRCKLCVKEFTSAEQLEEHKQGKWHQMRHRTKKSHFQAQAPKICYDYARGKCSYGDKCSFEHSGGSNASDSKKKTRPCTQFQAGNCRFGNRCIFAHATNNA</sequence>
<keyword evidence="1 4" id="KW-0479">Metal-binding</keyword>
<evidence type="ECO:0000259" key="6">
    <source>
        <dbReference type="PROSITE" id="PS50103"/>
    </source>
</evidence>
<dbReference type="Gene3D" id="3.30.160.60">
    <property type="entry name" value="Classic Zinc Finger"/>
    <property type="match status" value="1"/>
</dbReference>
<evidence type="ECO:0000256" key="4">
    <source>
        <dbReference type="PROSITE-ProRule" id="PRU00723"/>
    </source>
</evidence>
<organism evidence="8 9">
    <name type="scientific">Thraustotheca clavata</name>
    <dbReference type="NCBI Taxonomy" id="74557"/>
    <lineage>
        <taxon>Eukaryota</taxon>
        <taxon>Sar</taxon>
        <taxon>Stramenopiles</taxon>
        <taxon>Oomycota</taxon>
        <taxon>Saprolegniomycetes</taxon>
        <taxon>Saprolegniales</taxon>
        <taxon>Achlyaceae</taxon>
        <taxon>Thraustotheca</taxon>
    </lineage>
</organism>
<dbReference type="InterPro" id="IPR013087">
    <property type="entry name" value="Znf_C2H2_type"/>
</dbReference>
<dbReference type="PROSITE" id="PS50157">
    <property type="entry name" value="ZINC_FINGER_C2H2_2"/>
    <property type="match status" value="1"/>
</dbReference>
<dbReference type="PROSITE" id="PS50103">
    <property type="entry name" value="ZF_C3H1"/>
    <property type="match status" value="2"/>
</dbReference>
<dbReference type="AlphaFoldDB" id="A0A1V9ZXC1"/>
<dbReference type="SUPFAM" id="SSF90229">
    <property type="entry name" value="CCCH zinc finger"/>
    <property type="match status" value="2"/>
</dbReference>
<dbReference type="PROSITE" id="PS00028">
    <property type="entry name" value="ZINC_FINGER_C2H2_1"/>
    <property type="match status" value="1"/>
</dbReference>
<dbReference type="InterPro" id="IPR000571">
    <property type="entry name" value="Znf_CCCH"/>
</dbReference>
<evidence type="ECO:0000259" key="7">
    <source>
        <dbReference type="PROSITE" id="PS50157"/>
    </source>
</evidence>
<dbReference type="SMART" id="SM00356">
    <property type="entry name" value="ZnF_C3H1"/>
    <property type="match status" value="2"/>
</dbReference>
<name>A0A1V9ZXC1_9STRA</name>
<dbReference type="InterPro" id="IPR041367">
    <property type="entry name" value="Znf-CCCH_4"/>
</dbReference>
<comment type="caution">
    <text evidence="8">The sequence shown here is derived from an EMBL/GenBank/DDBJ whole genome shotgun (WGS) entry which is preliminary data.</text>
</comment>
<gene>
    <name evidence="8" type="ORF">THRCLA_04984</name>
</gene>
<dbReference type="Proteomes" id="UP000243217">
    <property type="component" value="Unassembled WGS sequence"/>
</dbReference>
<dbReference type="OrthoDB" id="1914176at2759"/>
<feature type="domain" description="C3H1-type" evidence="6">
    <location>
        <begin position="224"/>
        <end position="251"/>
    </location>
</feature>
<keyword evidence="9" id="KW-1185">Reference proteome</keyword>
<protein>
    <submittedName>
        <fullName evidence="8">Uncharacterized protein</fullName>
    </submittedName>
</protein>
<evidence type="ECO:0000256" key="3">
    <source>
        <dbReference type="ARBA" id="ARBA00022833"/>
    </source>
</evidence>
<feature type="domain" description="C3H1-type" evidence="6">
    <location>
        <begin position="190"/>
        <end position="217"/>
    </location>
</feature>
<evidence type="ECO:0000256" key="2">
    <source>
        <dbReference type="ARBA" id="ARBA00022771"/>
    </source>
</evidence>
<keyword evidence="3 4" id="KW-0862">Zinc</keyword>
<feature type="domain" description="C2H2-type" evidence="7">
    <location>
        <begin position="153"/>
        <end position="186"/>
    </location>
</feature>
<evidence type="ECO:0000256" key="1">
    <source>
        <dbReference type="ARBA" id="ARBA00022723"/>
    </source>
</evidence>
<dbReference type="Gene3D" id="4.10.1000.10">
    <property type="entry name" value="Zinc finger, CCCH-type"/>
    <property type="match status" value="2"/>
</dbReference>
<accession>A0A1V9ZXC1</accession>
<dbReference type="SUPFAM" id="SSF57667">
    <property type="entry name" value="beta-beta-alpha zinc fingers"/>
    <property type="match status" value="1"/>
</dbReference>
<feature type="zinc finger region" description="C3H1-type" evidence="4">
    <location>
        <begin position="224"/>
        <end position="251"/>
    </location>
</feature>
<proteinExistence type="predicted"/>
<evidence type="ECO:0000313" key="9">
    <source>
        <dbReference type="Proteomes" id="UP000243217"/>
    </source>
</evidence>
<evidence type="ECO:0000256" key="5">
    <source>
        <dbReference type="SAM" id="MobiDB-lite"/>
    </source>
</evidence>
<dbReference type="InterPro" id="IPR036236">
    <property type="entry name" value="Znf_C2H2_sf"/>
</dbReference>
<dbReference type="GO" id="GO:0008270">
    <property type="term" value="F:zinc ion binding"/>
    <property type="evidence" value="ECO:0007669"/>
    <property type="project" value="UniProtKB-KW"/>
</dbReference>
<feature type="compositionally biased region" description="Basic and acidic residues" evidence="5">
    <location>
        <begin position="57"/>
        <end position="68"/>
    </location>
</feature>
<evidence type="ECO:0000313" key="8">
    <source>
        <dbReference type="EMBL" id="OQS02654.1"/>
    </source>
</evidence>
<feature type="compositionally biased region" description="Acidic residues" evidence="5">
    <location>
        <begin position="42"/>
        <end position="56"/>
    </location>
</feature>
<dbReference type="STRING" id="74557.A0A1V9ZXC1"/>
<dbReference type="InterPro" id="IPR036855">
    <property type="entry name" value="Znf_CCCH_sf"/>
</dbReference>
<feature type="zinc finger region" description="C3H1-type" evidence="4">
    <location>
        <begin position="190"/>
        <end position="217"/>
    </location>
</feature>
<keyword evidence="2 4" id="KW-0863">Zinc-finger</keyword>
<reference evidence="8 9" key="1">
    <citation type="journal article" date="2014" name="Genome Biol. Evol.">
        <title>The secreted proteins of Achlya hypogyna and Thraustotheca clavata identify the ancestral oomycete secretome and reveal gene acquisitions by horizontal gene transfer.</title>
        <authorList>
            <person name="Misner I."/>
            <person name="Blouin N."/>
            <person name="Leonard G."/>
            <person name="Richards T.A."/>
            <person name="Lane C.E."/>
        </authorList>
    </citation>
    <scope>NUCLEOTIDE SEQUENCE [LARGE SCALE GENOMIC DNA]</scope>
    <source>
        <strain evidence="8 9">ATCC 34112</strain>
    </source>
</reference>
<dbReference type="EMBL" id="JNBS01001097">
    <property type="protein sequence ID" value="OQS02654.1"/>
    <property type="molecule type" value="Genomic_DNA"/>
</dbReference>